<keyword evidence="3" id="KW-1185">Reference proteome</keyword>
<dbReference type="EMBL" id="JBFXLQ010000060">
    <property type="protein sequence ID" value="KAL2862864.1"/>
    <property type="molecule type" value="Genomic_DNA"/>
</dbReference>
<reference evidence="2 3" key="1">
    <citation type="submission" date="2024-07" db="EMBL/GenBank/DDBJ databases">
        <title>Section-level genome sequencing and comparative genomics of Aspergillus sections Usti and Cavernicolus.</title>
        <authorList>
            <consortium name="Lawrence Berkeley National Laboratory"/>
            <person name="Nybo J.L."/>
            <person name="Vesth T.C."/>
            <person name="Theobald S."/>
            <person name="Frisvad J.C."/>
            <person name="Larsen T.O."/>
            <person name="Kjaerboelling I."/>
            <person name="Rothschild-Mancinelli K."/>
            <person name="Lyhne E.K."/>
            <person name="Kogle M.E."/>
            <person name="Barry K."/>
            <person name="Clum A."/>
            <person name="Na H."/>
            <person name="Ledsgaard L."/>
            <person name="Lin J."/>
            <person name="Lipzen A."/>
            <person name="Kuo A."/>
            <person name="Riley R."/>
            <person name="Mondo S."/>
            <person name="Labutti K."/>
            <person name="Haridas S."/>
            <person name="Pangalinan J."/>
            <person name="Salamov A.A."/>
            <person name="Simmons B.A."/>
            <person name="Magnuson J.K."/>
            <person name="Chen J."/>
            <person name="Drula E."/>
            <person name="Henrissat B."/>
            <person name="Wiebenga A."/>
            <person name="Lubbers R.J."/>
            <person name="Gomes A.C."/>
            <person name="Macurrencykelacurrency M.R."/>
            <person name="Stajich J."/>
            <person name="Grigoriev I.V."/>
            <person name="Mortensen U.H."/>
            <person name="De Vries R.P."/>
            <person name="Baker S.E."/>
            <person name="Andersen M.R."/>
        </authorList>
    </citation>
    <scope>NUCLEOTIDE SEQUENCE [LARGE SCALE GENOMIC DNA]</scope>
    <source>
        <strain evidence="2 3">CBS 449.75</strain>
    </source>
</reference>
<protein>
    <submittedName>
        <fullName evidence="2">Uncharacterized protein</fullName>
    </submittedName>
</protein>
<sequence length="328" mass="37374">MRLTSKFHIVCAFAAFSIIVTALFLGSQRLYYRRVGGPNQSTVDFQATASFDRRLVVFGDTWSDSNAKEIQDGNVWTEWLCSFFSCYHENLAQTAKSLRGSYIGSVVDNEELSSTFSSLYKFPLADFKTQLKQWVATESKAIKQLDDEVLHARRNNSIVVVSFGVWDLWNVIEKDYDLATKSIDRSVGAITEQLDLLSQNWGSDDLKIILTLAPDVTFLPAFRPLGDKHVSRYKDTVRLVQQWNSKLRNAAEQWGRGTIYLFDTESFLTDLIRDRQLYAAGLEDANGLGKNQDPGWENVDSACVETSPRWTATSERKQCAHPEKYLFW</sequence>
<name>A0ABR4LE99_9EURO</name>
<evidence type="ECO:0000313" key="2">
    <source>
        <dbReference type="EMBL" id="KAL2862864.1"/>
    </source>
</evidence>
<dbReference type="GeneID" id="98145341"/>
<evidence type="ECO:0000256" key="1">
    <source>
        <dbReference type="SAM" id="Phobius"/>
    </source>
</evidence>
<organism evidence="2 3">
    <name type="scientific">Aspergillus lucknowensis</name>
    <dbReference type="NCBI Taxonomy" id="176173"/>
    <lineage>
        <taxon>Eukaryota</taxon>
        <taxon>Fungi</taxon>
        <taxon>Dikarya</taxon>
        <taxon>Ascomycota</taxon>
        <taxon>Pezizomycotina</taxon>
        <taxon>Eurotiomycetes</taxon>
        <taxon>Eurotiomycetidae</taxon>
        <taxon>Eurotiales</taxon>
        <taxon>Aspergillaceae</taxon>
        <taxon>Aspergillus</taxon>
        <taxon>Aspergillus subgen. Nidulantes</taxon>
    </lineage>
</organism>
<keyword evidence="1" id="KW-0812">Transmembrane</keyword>
<comment type="caution">
    <text evidence="2">The sequence shown here is derived from an EMBL/GenBank/DDBJ whole genome shotgun (WGS) entry which is preliminary data.</text>
</comment>
<dbReference type="SUPFAM" id="SSF52266">
    <property type="entry name" value="SGNH hydrolase"/>
    <property type="match status" value="1"/>
</dbReference>
<keyword evidence="1" id="KW-1133">Transmembrane helix</keyword>
<dbReference type="Proteomes" id="UP001610432">
    <property type="component" value="Unassembled WGS sequence"/>
</dbReference>
<dbReference type="RefSeq" id="XP_070881843.1">
    <property type="nucleotide sequence ID" value="XM_071030269.1"/>
</dbReference>
<gene>
    <name evidence="2" type="ORF">BJX67DRAFT_365424</name>
</gene>
<dbReference type="InterPro" id="IPR036514">
    <property type="entry name" value="SGNH_hydro_sf"/>
</dbReference>
<feature type="transmembrane region" description="Helical" evidence="1">
    <location>
        <begin position="6"/>
        <end position="25"/>
    </location>
</feature>
<proteinExistence type="predicted"/>
<accession>A0ABR4LE99</accession>
<evidence type="ECO:0000313" key="3">
    <source>
        <dbReference type="Proteomes" id="UP001610432"/>
    </source>
</evidence>
<keyword evidence="1" id="KW-0472">Membrane</keyword>
<dbReference type="Gene3D" id="3.40.50.1110">
    <property type="entry name" value="SGNH hydrolase"/>
    <property type="match status" value="1"/>
</dbReference>